<dbReference type="AlphaFoldDB" id="A0A7W7SWV0"/>
<comment type="caution">
    <text evidence="1">The sequence shown here is derived from an EMBL/GenBank/DDBJ whole genome shotgun (WGS) entry which is preliminary data.</text>
</comment>
<protein>
    <submittedName>
        <fullName evidence="1">Uncharacterized protein</fullName>
    </submittedName>
</protein>
<evidence type="ECO:0000313" key="2">
    <source>
        <dbReference type="Proteomes" id="UP000578819"/>
    </source>
</evidence>
<dbReference type="EMBL" id="JACHJW010000001">
    <property type="protein sequence ID" value="MBB4961125.1"/>
    <property type="molecule type" value="Genomic_DNA"/>
</dbReference>
<proteinExistence type="predicted"/>
<evidence type="ECO:0000313" key="1">
    <source>
        <dbReference type="EMBL" id="MBB4961125.1"/>
    </source>
</evidence>
<name>A0A7W7SWV0_9ACTN</name>
<keyword evidence="2" id="KW-1185">Reference proteome</keyword>
<sequence length="319" mass="34231">MTQFPIVHLPAWPVGGAAPEALAHDIAQWIGSAAMAALVRAFGGDLPAGDVDARLAYLEDFSMVWDSRAGGERVDARYIERDDATRKLIEAAAPALGLAGRQRPPVERYDHVLILGGGRITGRARAQFAAELLASGTSTGTVTGLGSLRELPARPGQQDDPEITTEGDAMLAAVRQAFPPAGEIVTRTGTTADGNGWWAKSYPSDDRQINVVAAPPTRPGQRANTPDTLTGWARFVTRPAPTDRVLLATTDLYVPFQHAEAIRVLGLPHRCGIDTVGFDTRSFGAWPNGPSHPGELLQELRSAIRSLHTLHRQTLHVQL</sequence>
<organism evidence="1 2">
    <name type="scientific">Micromonospora polyrhachis</name>
    <dbReference type="NCBI Taxonomy" id="1282883"/>
    <lineage>
        <taxon>Bacteria</taxon>
        <taxon>Bacillati</taxon>
        <taxon>Actinomycetota</taxon>
        <taxon>Actinomycetes</taxon>
        <taxon>Micromonosporales</taxon>
        <taxon>Micromonosporaceae</taxon>
        <taxon>Micromonospora</taxon>
    </lineage>
</organism>
<gene>
    <name evidence="1" type="ORF">FHR38_004858</name>
</gene>
<dbReference type="Proteomes" id="UP000578819">
    <property type="component" value="Unassembled WGS sequence"/>
</dbReference>
<dbReference type="RefSeq" id="WP_184536778.1">
    <property type="nucleotide sequence ID" value="NZ_JACHJW010000001.1"/>
</dbReference>
<accession>A0A7W7SWV0</accession>
<reference evidence="1 2" key="1">
    <citation type="submission" date="2020-08" db="EMBL/GenBank/DDBJ databases">
        <title>Sequencing the genomes of 1000 actinobacteria strains.</title>
        <authorList>
            <person name="Klenk H.-P."/>
        </authorList>
    </citation>
    <scope>NUCLEOTIDE SEQUENCE [LARGE SCALE GENOMIC DNA]</scope>
    <source>
        <strain evidence="1 2">DSM 45886</strain>
    </source>
</reference>